<keyword evidence="5 12" id="KW-0812">Transmembrane</keyword>
<feature type="transmembrane region" description="Helical" evidence="12">
    <location>
        <begin position="42"/>
        <end position="64"/>
    </location>
</feature>
<evidence type="ECO:0000256" key="5">
    <source>
        <dbReference type="ARBA" id="ARBA00022692"/>
    </source>
</evidence>
<accession>A0A3P7IYQ3</accession>
<keyword evidence="4" id="KW-1003">Cell membrane</keyword>
<protein>
    <recommendedName>
        <fullName evidence="12">Innexin</fullName>
    </recommendedName>
</protein>
<keyword evidence="8 12" id="KW-1133">Transmembrane helix</keyword>
<evidence type="ECO:0000256" key="9">
    <source>
        <dbReference type="ARBA" id="ARBA00023065"/>
    </source>
</evidence>
<dbReference type="GO" id="GO:0005886">
    <property type="term" value="C:plasma membrane"/>
    <property type="evidence" value="ECO:0007669"/>
    <property type="project" value="UniProtKB-SubCell"/>
</dbReference>
<keyword evidence="9 12" id="KW-0406">Ion transport</keyword>
<keyword evidence="7" id="KW-0965">Cell junction</keyword>
<comment type="function">
    <text evidence="12">Structural component of the gap junctions.</text>
</comment>
<reference evidence="13 14" key="1">
    <citation type="submission" date="2018-11" db="EMBL/GenBank/DDBJ databases">
        <authorList>
            <consortium name="Pathogen Informatics"/>
        </authorList>
    </citation>
    <scope>NUCLEOTIDE SEQUENCE [LARGE SCALE GENOMIC DNA]</scope>
</reference>
<comment type="subcellular location">
    <subcellularLocation>
        <location evidence="1">Cell junction</location>
        <location evidence="1">Gap junction</location>
    </subcellularLocation>
    <subcellularLocation>
        <location evidence="2 12">Cell membrane</location>
        <topology evidence="2 12">Multi-pass membrane protein</topology>
    </subcellularLocation>
</comment>
<dbReference type="InterPro" id="IPR000990">
    <property type="entry name" value="Innexin"/>
</dbReference>
<comment type="similarity">
    <text evidence="12">Belongs to the pannexin family.</text>
</comment>
<dbReference type="GO" id="GO:0005921">
    <property type="term" value="C:gap junction"/>
    <property type="evidence" value="ECO:0007669"/>
    <property type="project" value="UniProtKB-SubCell"/>
</dbReference>
<keyword evidence="11 12" id="KW-0407">Ion channel</keyword>
<evidence type="ECO:0000256" key="12">
    <source>
        <dbReference type="RuleBase" id="RU010713"/>
    </source>
</evidence>
<keyword evidence="6" id="KW-0303">Gap junction</keyword>
<evidence type="ECO:0000256" key="2">
    <source>
        <dbReference type="ARBA" id="ARBA00004651"/>
    </source>
</evidence>
<evidence type="ECO:0000256" key="4">
    <source>
        <dbReference type="ARBA" id="ARBA00022475"/>
    </source>
</evidence>
<evidence type="ECO:0000256" key="11">
    <source>
        <dbReference type="ARBA" id="ARBA00023303"/>
    </source>
</evidence>
<dbReference type="PANTHER" id="PTHR11893">
    <property type="entry name" value="INNEXIN"/>
    <property type="match status" value="1"/>
</dbReference>
<dbReference type="PROSITE" id="PS51013">
    <property type="entry name" value="PANNEXIN"/>
    <property type="match status" value="1"/>
</dbReference>
<name>A0A3P7IYQ3_STRVU</name>
<evidence type="ECO:0000256" key="10">
    <source>
        <dbReference type="ARBA" id="ARBA00023136"/>
    </source>
</evidence>
<evidence type="ECO:0000256" key="1">
    <source>
        <dbReference type="ARBA" id="ARBA00004610"/>
    </source>
</evidence>
<feature type="transmembrane region" description="Helical" evidence="12">
    <location>
        <begin position="145"/>
        <end position="168"/>
    </location>
</feature>
<dbReference type="PANTHER" id="PTHR11893:SF20">
    <property type="entry name" value="INNEXIN-3"/>
    <property type="match status" value="1"/>
</dbReference>
<evidence type="ECO:0000256" key="6">
    <source>
        <dbReference type="ARBA" id="ARBA00022868"/>
    </source>
</evidence>
<gene>
    <name evidence="12" type="primary">inx</name>
    <name evidence="13" type="ORF">SVUK_LOCUS13288</name>
</gene>
<dbReference type="EMBL" id="UYYB01101494">
    <property type="protein sequence ID" value="VDM78290.1"/>
    <property type="molecule type" value="Genomic_DNA"/>
</dbReference>
<evidence type="ECO:0000256" key="3">
    <source>
        <dbReference type="ARBA" id="ARBA00022448"/>
    </source>
</evidence>
<dbReference type="AlphaFoldDB" id="A0A3P7IYQ3"/>
<dbReference type="Proteomes" id="UP000270094">
    <property type="component" value="Unassembled WGS sequence"/>
</dbReference>
<keyword evidence="14" id="KW-1185">Reference proteome</keyword>
<proteinExistence type="inferred from homology"/>
<evidence type="ECO:0000313" key="14">
    <source>
        <dbReference type="Proteomes" id="UP000270094"/>
    </source>
</evidence>
<sequence>MIIAGGWEKYAEDYCFIANSYYVPFEEEIPTDIDDRRDHISYYRWVPIMLALQAVMFFIPNWIWNMLHKQTAINPRAFLIEAEKIKFAVGEKREQEIKSLANYFMDTVAVFTYPGNYKLSIRRLANLQRHTVQCVIMMNMINEKLYLFLYFWFLFLGVVTIINFFYFLTVMLVPPLRAKLVLFNIDTDRNKGLSQGEMKRFIHECLHPDGVLLLQFVREHVGGLMRYTTEIFFQKGLSQGEMKRFIHECLHPDGVLLLQFVREHVGGRIAFDLVNRLFAMYAESDVSYLITPSEENSES</sequence>
<dbReference type="Pfam" id="PF00876">
    <property type="entry name" value="Innexin"/>
    <property type="match status" value="2"/>
</dbReference>
<evidence type="ECO:0000256" key="8">
    <source>
        <dbReference type="ARBA" id="ARBA00022989"/>
    </source>
</evidence>
<evidence type="ECO:0000313" key="13">
    <source>
        <dbReference type="EMBL" id="VDM78290.1"/>
    </source>
</evidence>
<dbReference type="OrthoDB" id="5867527at2759"/>
<keyword evidence="3 12" id="KW-0813">Transport</keyword>
<evidence type="ECO:0000256" key="7">
    <source>
        <dbReference type="ARBA" id="ARBA00022949"/>
    </source>
</evidence>
<dbReference type="GO" id="GO:0005243">
    <property type="term" value="F:gap junction channel activity"/>
    <property type="evidence" value="ECO:0007669"/>
    <property type="project" value="TreeGrafter"/>
</dbReference>
<dbReference type="PRINTS" id="PR01262">
    <property type="entry name" value="INNEXIN"/>
</dbReference>
<organism evidence="13 14">
    <name type="scientific">Strongylus vulgaris</name>
    <name type="common">Blood worm</name>
    <dbReference type="NCBI Taxonomy" id="40348"/>
    <lineage>
        <taxon>Eukaryota</taxon>
        <taxon>Metazoa</taxon>
        <taxon>Ecdysozoa</taxon>
        <taxon>Nematoda</taxon>
        <taxon>Chromadorea</taxon>
        <taxon>Rhabditida</taxon>
        <taxon>Rhabditina</taxon>
        <taxon>Rhabditomorpha</taxon>
        <taxon>Strongyloidea</taxon>
        <taxon>Strongylidae</taxon>
        <taxon>Strongylus</taxon>
    </lineage>
</organism>
<comment type="caution">
    <text evidence="12">Lacks conserved residue(s) required for the propagation of feature annotation.</text>
</comment>
<dbReference type="GO" id="GO:0034220">
    <property type="term" value="P:monoatomic ion transmembrane transport"/>
    <property type="evidence" value="ECO:0007669"/>
    <property type="project" value="UniProtKB-KW"/>
</dbReference>
<keyword evidence="10 12" id="KW-0472">Membrane</keyword>